<comment type="subcellular location">
    <subcellularLocation>
        <location evidence="1">Cytoplasm</location>
        <location evidence="1">Cytosol</location>
    </subcellularLocation>
</comment>
<gene>
    <name evidence="6" type="ORF">ALSL_0706</name>
</gene>
<evidence type="ECO:0000256" key="4">
    <source>
        <dbReference type="ARBA" id="ARBA00023186"/>
    </source>
</evidence>
<evidence type="ECO:0000256" key="5">
    <source>
        <dbReference type="ARBA" id="ARBA00093797"/>
    </source>
</evidence>
<keyword evidence="7" id="KW-1185">Reference proteome</keyword>
<dbReference type="Gene3D" id="1.20.58.380">
    <property type="entry name" value="Flagellar protein flit"/>
    <property type="match status" value="1"/>
</dbReference>
<reference evidence="7" key="2">
    <citation type="submission" date="2018-06" db="EMBL/GenBank/DDBJ databases">
        <title>Genome sequence of Rhodanobacteraceae bacterium strain Dysh456.</title>
        <authorList>
            <person name="Fukui M."/>
        </authorList>
    </citation>
    <scope>NUCLEOTIDE SEQUENCE [LARGE SCALE GENOMIC DNA]</scope>
    <source>
        <strain evidence="7">Dysh456</strain>
    </source>
</reference>
<evidence type="ECO:0000256" key="1">
    <source>
        <dbReference type="ARBA" id="ARBA00004514"/>
    </source>
</evidence>
<accession>A0A2Z6E344</accession>
<dbReference type="Proteomes" id="UP000270530">
    <property type="component" value="Chromosome"/>
</dbReference>
<dbReference type="KEGG" id="rbd:ALSL_0706"/>
<dbReference type="RefSeq" id="WP_126536469.1">
    <property type="nucleotide sequence ID" value="NZ_AP018560.1"/>
</dbReference>
<evidence type="ECO:0000256" key="2">
    <source>
        <dbReference type="ARBA" id="ARBA00022490"/>
    </source>
</evidence>
<organism evidence="6 7">
    <name type="scientific">Aerosticca soli</name>
    <dbReference type="NCBI Taxonomy" id="2010829"/>
    <lineage>
        <taxon>Bacteria</taxon>
        <taxon>Pseudomonadati</taxon>
        <taxon>Pseudomonadota</taxon>
        <taxon>Gammaproteobacteria</taxon>
        <taxon>Lysobacterales</taxon>
        <taxon>Rhodanobacteraceae</taxon>
        <taxon>Aerosticca</taxon>
    </lineage>
</organism>
<dbReference type="Pfam" id="PF05400">
    <property type="entry name" value="FliT"/>
    <property type="match status" value="1"/>
</dbReference>
<keyword evidence="2" id="KW-0963">Cytoplasm</keyword>
<dbReference type="GO" id="GO:0044781">
    <property type="term" value="P:bacterial-type flagellum organization"/>
    <property type="evidence" value="ECO:0007669"/>
    <property type="project" value="UniProtKB-KW"/>
</dbReference>
<proteinExistence type="predicted"/>
<evidence type="ECO:0000313" key="7">
    <source>
        <dbReference type="Proteomes" id="UP000270530"/>
    </source>
</evidence>
<evidence type="ECO:0000313" key="6">
    <source>
        <dbReference type="EMBL" id="BBD79372.1"/>
    </source>
</evidence>
<protein>
    <recommendedName>
        <fullName evidence="5">Flagellar protein FliT</fullName>
    </recommendedName>
</protein>
<evidence type="ECO:0000256" key="3">
    <source>
        <dbReference type="ARBA" id="ARBA00022795"/>
    </source>
</evidence>
<sequence>MNAGHEDDPLERALSLSVAMVIAAKDGLWETVAALDSERQPLLRGPIRPDRRSRELLEALLEHNEQVRLQLQPAHAAAAAALGRHQHAHQALRAYVDLAG</sequence>
<dbReference type="InterPro" id="IPR008622">
    <property type="entry name" value="FliT"/>
</dbReference>
<dbReference type="EMBL" id="AP018560">
    <property type="protein sequence ID" value="BBD79372.1"/>
    <property type="molecule type" value="Genomic_DNA"/>
</dbReference>
<dbReference type="AlphaFoldDB" id="A0A2Z6E344"/>
<name>A0A2Z6E344_9GAMM</name>
<keyword evidence="4" id="KW-0143">Chaperone</keyword>
<keyword evidence="3" id="KW-1005">Bacterial flagellum biogenesis</keyword>
<reference evidence="7" key="1">
    <citation type="submission" date="2018-04" db="EMBL/GenBank/DDBJ databases">
        <authorList>
            <person name="Watanabe M."/>
            <person name="Kojima H."/>
        </authorList>
    </citation>
    <scope>NUCLEOTIDE SEQUENCE [LARGE SCALE GENOMIC DNA]</scope>
    <source>
        <strain evidence="7">Dysh456</strain>
    </source>
</reference>